<proteinExistence type="predicted"/>
<keyword evidence="2" id="KW-1185">Reference proteome</keyword>
<sequence length="90" mass="10402">MANSDQETSTPLLLRVSKIINDYPNFTELVNKRWCLLVVPILWEKHTRYIYHEAEKKFHNIILSSLSSSSKQFLGDSNNIKLPSTIISKP</sequence>
<gene>
    <name evidence="1" type="ORF">RhiirA4_474679</name>
</gene>
<evidence type="ECO:0000313" key="2">
    <source>
        <dbReference type="Proteomes" id="UP000234323"/>
    </source>
</evidence>
<dbReference type="Proteomes" id="UP000234323">
    <property type="component" value="Unassembled WGS sequence"/>
</dbReference>
<dbReference type="EMBL" id="LLXI01001825">
    <property type="protein sequence ID" value="PKY55319.1"/>
    <property type="molecule type" value="Genomic_DNA"/>
</dbReference>
<dbReference type="AlphaFoldDB" id="A0A2I1H8W7"/>
<comment type="caution">
    <text evidence="1">The sequence shown here is derived from an EMBL/GenBank/DDBJ whole genome shotgun (WGS) entry which is preliminary data.</text>
</comment>
<organism evidence="1 2">
    <name type="scientific">Rhizophagus irregularis</name>
    <dbReference type="NCBI Taxonomy" id="588596"/>
    <lineage>
        <taxon>Eukaryota</taxon>
        <taxon>Fungi</taxon>
        <taxon>Fungi incertae sedis</taxon>
        <taxon>Mucoromycota</taxon>
        <taxon>Glomeromycotina</taxon>
        <taxon>Glomeromycetes</taxon>
        <taxon>Glomerales</taxon>
        <taxon>Glomeraceae</taxon>
        <taxon>Rhizophagus</taxon>
    </lineage>
</organism>
<reference evidence="1 2" key="1">
    <citation type="submission" date="2015-10" db="EMBL/GenBank/DDBJ databases">
        <title>Genome analyses suggest a sexual origin of heterokaryosis in a supposedly ancient asexual fungus.</title>
        <authorList>
            <person name="Ropars J."/>
            <person name="Sedzielewska K."/>
            <person name="Noel J."/>
            <person name="Charron P."/>
            <person name="Farinelli L."/>
            <person name="Marton T."/>
            <person name="Kruger M."/>
            <person name="Pelin A."/>
            <person name="Brachmann A."/>
            <person name="Corradi N."/>
        </authorList>
    </citation>
    <scope>NUCLEOTIDE SEQUENCE [LARGE SCALE GENOMIC DNA]</scope>
    <source>
        <strain evidence="1 2">A4</strain>
    </source>
</reference>
<evidence type="ECO:0000313" key="1">
    <source>
        <dbReference type="EMBL" id="PKY55319.1"/>
    </source>
</evidence>
<protein>
    <submittedName>
        <fullName evidence="1">Uncharacterized protein</fullName>
    </submittedName>
</protein>
<accession>A0A2I1H8W7</accession>
<name>A0A2I1H8W7_9GLOM</name>
<dbReference type="VEuPathDB" id="FungiDB:RhiirA1_464676"/>